<dbReference type="Proteomes" id="UP000014977">
    <property type="component" value="Unassembled WGS sequence"/>
</dbReference>
<comment type="caution">
    <text evidence="4">The sequence shown here is derived from an EMBL/GenBank/DDBJ whole genome shotgun (WGS) entry which is preliminary data.</text>
</comment>
<dbReference type="EMBL" id="ATHJ01000011">
    <property type="protein sequence ID" value="EPR44924.1"/>
    <property type="molecule type" value="Genomic_DNA"/>
</dbReference>
<dbReference type="RefSeq" id="WP_020875151.1">
    <property type="nucleotide sequence ID" value="NZ_ATHJ01000011.1"/>
</dbReference>
<feature type="transmembrane region" description="Helical" evidence="3">
    <location>
        <begin position="12"/>
        <end position="33"/>
    </location>
</feature>
<feature type="region of interest" description="Disordered" evidence="2">
    <location>
        <begin position="43"/>
        <end position="62"/>
    </location>
</feature>
<evidence type="ECO:0000313" key="4">
    <source>
        <dbReference type="EMBL" id="EPR44924.1"/>
    </source>
</evidence>
<protein>
    <submittedName>
        <fullName evidence="4">Uncharacterized protein</fullName>
    </submittedName>
</protein>
<keyword evidence="1" id="KW-0175">Coiled coil</keyword>
<sequence>MSNYQSGSNRTFKIILILTILLVLAVGIGWFWWMQKTHAPATTPLPPHSSQTVPEGESPSAGMALDSVETTQSPGPVVHYDITDDEFKKLMSERKAQFGLKDSVDMIVESGETLEVGGISLSMEEILEKIRIKSGTISESDLGPTLSTLNEKERIDRLYTQLRESEKRFEALEDELEKASPDTPDLAKKLKEHESLREVVNDYHAYRSALSAIREWELVRKRRESGGNPAEEAAVLTLQKTDLERRLTAGMEFPATDPAVEDRLLEILNESRTRLKEIDEALTEIKDLAAAPTLVRERTELVDRITALETYETVLNRIDKLETFSTMTDAEATANIDAILQDLHVTADELEDRLTDRLVPDAKTEVYGIYIVRPGDNIWNIHFQFLKENFASRGILLSPVADEPNERGVSSGVGKILKFAEGMVYIYNLRERRLSDNVNIIQPMTKIIVFNMAKAIDLIKKIERDDIKRIQFDGETLWLPAE</sequence>
<keyword evidence="3" id="KW-0812">Transmembrane</keyword>
<organism evidence="4 5">
    <name type="scientific">Desulfococcus multivorans DSM 2059</name>
    <dbReference type="NCBI Taxonomy" id="1121405"/>
    <lineage>
        <taxon>Bacteria</taxon>
        <taxon>Pseudomonadati</taxon>
        <taxon>Thermodesulfobacteriota</taxon>
        <taxon>Desulfobacteria</taxon>
        <taxon>Desulfobacterales</taxon>
        <taxon>Desulfococcaceae</taxon>
        <taxon>Desulfococcus</taxon>
    </lineage>
</organism>
<gene>
    <name evidence="4" type="ORF">dsmv_0960</name>
</gene>
<feature type="coiled-coil region" evidence="1">
    <location>
        <begin position="155"/>
        <end position="182"/>
    </location>
</feature>
<proteinExistence type="predicted"/>
<dbReference type="eggNOG" id="ENOG502ZJ0H">
    <property type="taxonomic scope" value="Bacteria"/>
</dbReference>
<keyword evidence="3" id="KW-0472">Membrane</keyword>
<dbReference type="OrthoDB" id="5415158at2"/>
<evidence type="ECO:0000256" key="3">
    <source>
        <dbReference type="SAM" id="Phobius"/>
    </source>
</evidence>
<dbReference type="STRING" id="897.B2D07_11690"/>
<reference evidence="4 5" key="1">
    <citation type="journal article" date="2013" name="Genome Announc.">
        <title>Draft genome sequences for three mercury-methylating, sulfate-reducing bacteria.</title>
        <authorList>
            <person name="Brown S.D."/>
            <person name="Hurt R.A.Jr."/>
            <person name="Gilmour C.C."/>
            <person name="Elias D.A."/>
        </authorList>
    </citation>
    <scope>NUCLEOTIDE SEQUENCE [LARGE SCALE GENOMIC DNA]</scope>
    <source>
        <strain evidence="4 5">DSM 2059</strain>
    </source>
</reference>
<keyword evidence="3" id="KW-1133">Transmembrane helix</keyword>
<dbReference type="AlphaFoldDB" id="S7VDW8"/>
<evidence type="ECO:0000256" key="2">
    <source>
        <dbReference type="SAM" id="MobiDB-lite"/>
    </source>
</evidence>
<dbReference type="Gene3D" id="6.10.140.1950">
    <property type="match status" value="1"/>
</dbReference>
<evidence type="ECO:0000256" key="1">
    <source>
        <dbReference type="SAM" id="Coils"/>
    </source>
</evidence>
<evidence type="ECO:0000313" key="5">
    <source>
        <dbReference type="Proteomes" id="UP000014977"/>
    </source>
</evidence>
<accession>S7VDW8</accession>
<keyword evidence="5" id="KW-1185">Reference proteome</keyword>
<name>S7VDW8_DESML</name>